<name>A0A2P8DD97_9BACT</name>
<proteinExistence type="predicted"/>
<organism evidence="1 2">
    <name type="scientific">Taibaiella chishuiensis</name>
    <dbReference type="NCBI Taxonomy" id="1434707"/>
    <lineage>
        <taxon>Bacteria</taxon>
        <taxon>Pseudomonadati</taxon>
        <taxon>Bacteroidota</taxon>
        <taxon>Chitinophagia</taxon>
        <taxon>Chitinophagales</taxon>
        <taxon>Chitinophagaceae</taxon>
        <taxon>Taibaiella</taxon>
    </lineage>
</organism>
<accession>A0A2P8DD97</accession>
<dbReference type="RefSeq" id="WP_106521864.1">
    <property type="nucleotide sequence ID" value="NZ_PYGD01000001.1"/>
</dbReference>
<comment type="caution">
    <text evidence="1">The sequence shown here is derived from an EMBL/GenBank/DDBJ whole genome shotgun (WGS) entry which is preliminary data.</text>
</comment>
<dbReference type="EMBL" id="PYGD01000001">
    <property type="protein sequence ID" value="PSK95196.1"/>
    <property type="molecule type" value="Genomic_DNA"/>
</dbReference>
<dbReference type="PROSITE" id="PS51257">
    <property type="entry name" value="PROKAR_LIPOPROTEIN"/>
    <property type="match status" value="1"/>
</dbReference>
<protein>
    <submittedName>
        <fullName evidence="1">Uncharacterized protein</fullName>
    </submittedName>
</protein>
<dbReference type="OrthoDB" id="668891at2"/>
<keyword evidence="2" id="KW-1185">Reference proteome</keyword>
<dbReference type="Proteomes" id="UP000240572">
    <property type="component" value="Unassembled WGS sequence"/>
</dbReference>
<sequence>MRKLLFPLLAVAAFSATLVSCKKDKEDLSEIAQGHKYGGVYVDGGAYSLGKYILYNVDSTYWDDFLGVSVPTHCQLRYNVVDTFRDDQNRLSYVIDILYRKTSQDPFVPADVAYVTPTATGLEFSQRNIKFLKLVFPVSEGKSWNGNTFIPLGDEDYAEYDNNKWNYTYANVDQPFDPGNNLYEHTVTVNQIDDALNNPDVDSTVYAYRNYSQEIYAYNVGMVYRERIYWVYQPTIGARKGYEVVMKAVESN</sequence>
<dbReference type="AlphaFoldDB" id="A0A2P8DD97"/>
<gene>
    <name evidence="1" type="ORF">B0I18_1011362</name>
</gene>
<reference evidence="1 2" key="1">
    <citation type="submission" date="2018-03" db="EMBL/GenBank/DDBJ databases">
        <title>Genomic Encyclopedia of Type Strains, Phase III (KMG-III): the genomes of soil and plant-associated and newly described type strains.</title>
        <authorList>
            <person name="Whitman W."/>
        </authorList>
    </citation>
    <scope>NUCLEOTIDE SEQUENCE [LARGE SCALE GENOMIC DNA]</scope>
    <source>
        <strain evidence="1 2">CGMCC 1.12700</strain>
    </source>
</reference>
<evidence type="ECO:0000313" key="2">
    <source>
        <dbReference type="Proteomes" id="UP000240572"/>
    </source>
</evidence>
<evidence type="ECO:0000313" key="1">
    <source>
        <dbReference type="EMBL" id="PSK95196.1"/>
    </source>
</evidence>